<evidence type="ECO:0000256" key="7">
    <source>
        <dbReference type="ARBA" id="ARBA00023163"/>
    </source>
</evidence>
<evidence type="ECO:0000256" key="5">
    <source>
        <dbReference type="ARBA" id="ARBA00022723"/>
    </source>
</evidence>
<keyword evidence="1 8" id="KW-0240">DNA-directed RNA polymerase</keyword>
<comment type="catalytic activity">
    <reaction evidence="8">
        <text>RNA(n) + a ribonucleoside 5'-triphosphate = RNA(n+1) + diphosphate</text>
        <dbReference type="Rhea" id="RHEA:21248"/>
        <dbReference type="Rhea" id="RHEA-COMP:14527"/>
        <dbReference type="Rhea" id="RHEA-COMP:17342"/>
        <dbReference type="ChEBI" id="CHEBI:33019"/>
        <dbReference type="ChEBI" id="CHEBI:61557"/>
        <dbReference type="ChEBI" id="CHEBI:140395"/>
        <dbReference type="EC" id="2.7.7.6"/>
    </reaction>
</comment>
<dbReference type="InterPro" id="IPR006591">
    <property type="entry name" value="RNAP_P/RPABC4"/>
</dbReference>
<keyword evidence="6 8" id="KW-0862">Zinc</keyword>
<dbReference type="GO" id="GO:0003899">
    <property type="term" value="F:DNA-directed RNA polymerase activity"/>
    <property type="evidence" value="ECO:0007669"/>
    <property type="project" value="UniProtKB-UniRule"/>
</dbReference>
<evidence type="ECO:0000313" key="9">
    <source>
        <dbReference type="EMBL" id="ADL58661.1"/>
    </source>
</evidence>
<dbReference type="EMBL" id="CP001710">
    <property type="protein sequence ID" value="ADL58661.1"/>
    <property type="molecule type" value="Genomic_DNA"/>
</dbReference>
<dbReference type="EC" id="2.7.7.6" evidence="8"/>
<dbReference type="GO" id="GO:0000428">
    <property type="term" value="C:DNA-directed RNA polymerase complex"/>
    <property type="evidence" value="ECO:0007669"/>
    <property type="project" value="UniProtKB-KW"/>
</dbReference>
<evidence type="ECO:0000256" key="3">
    <source>
        <dbReference type="ARBA" id="ARBA00022679"/>
    </source>
</evidence>
<keyword evidence="7 8" id="KW-0804">Transcription</keyword>
<gene>
    <name evidence="8" type="primary">rpo12</name>
    <name evidence="8" type="synonym">rpoP</name>
    <name evidence="9" type="ordered locus">MTBMA_c10670</name>
</gene>
<dbReference type="InterPro" id="IPR029040">
    <property type="entry name" value="RPABC4/Spt4"/>
</dbReference>
<dbReference type="STRING" id="79929.MTBMA_c10670"/>
<dbReference type="GO" id="GO:0005737">
    <property type="term" value="C:cytoplasm"/>
    <property type="evidence" value="ECO:0007669"/>
    <property type="project" value="UniProtKB-SubCell"/>
</dbReference>
<dbReference type="NCBIfam" id="NF001605">
    <property type="entry name" value="PRK00398.1-2"/>
    <property type="match status" value="1"/>
</dbReference>
<protein>
    <recommendedName>
        <fullName evidence="8">DNA-directed RNA polymerase subunit Rpo12</fullName>
        <ecNumber evidence="8">2.7.7.6</ecNumber>
    </recommendedName>
    <alternativeName>
        <fullName evidence="8">DNA-directed RNA polymerase subunit P</fullName>
    </alternativeName>
</protein>
<dbReference type="SMART" id="SM00659">
    <property type="entry name" value="RPOLCX"/>
    <property type="match status" value="1"/>
</dbReference>
<organism evidence="9 10">
    <name type="scientific">Methanothermobacter marburgensis (strain ATCC BAA-927 / DSM 2133 / JCM 14651 / NBRC 100331 / OCM 82 / Marburg)</name>
    <name type="common">Methanobacterium thermoautotrophicum</name>
    <dbReference type="NCBI Taxonomy" id="79929"/>
    <lineage>
        <taxon>Archaea</taxon>
        <taxon>Methanobacteriati</taxon>
        <taxon>Methanobacteriota</taxon>
        <taxon>Methanomada group</taxon>
        <taxon>Methanobacteria</taxon>
        <taxon>Methanobacteriales</taxon>
        <taxon>Methanobacteriaceae</taxon>
        <taxon>Methanothermobacter</taxon>
    </lineage>
</organism>
<comment type="similarity">
    <text evidence="8">Belongs to the archaeal Rpo12/eukaryotic RPC10 RNA polymerase subunit family.</text>
</comment>
<reference key="1">
    <citation type="submission" date="2009-08" db="EMBL/GenBank/DDBJ databases">
        <title>The genome sequence of Methanothermobacter marburgensis.</title>
        <authorList>
            <person name="Kaster A."/>
            <person name="Seedorf H."/>
            <person name="Goenrich M."/>
            <person name="Wiezer A."/>
            <person name="Liesegang H."/>
            <person name="Thauer R."/>
            <person name="Gottschalk G."/>
        </authorList>
    </citation>
    <scope>NUCLEOTIDE SEQUENCE</scope>
    <source>
        <strain>Marburg</strain>
    </source>
</reference>
<evidence type="ECO:0000256" key="1">
    <source>
        <dbReference type="ARBA" id="ARBA00022478"/>
    </source>
</evidence>
<dbReference type="HOGENOM" id="CLU_3227795_0_0_2"/>
<evidence type="ECO:0000256" key="6">
    <source>
        <dbReference type="ARBA" id="ARBA00022833"/>
    </source>
</evidence>
<dbReference type="InterPro" id="IPR023464">
    <property type="entry name" value="Rpo12"/>
</dbReference>
<feature type="binding site" evidence="8">
    <location>
        <position position="29"/>
    </location>
    <ligand>
        <name>Zn(2+)</name>
        <dbReference type="ChEBI" id="CHEBI:29105"/>
    </ligand>
</feature>
<dbReference type="Proteomes" id="UP000000345">
    <property type="component" value="Chromosome"/>
</dbReference>
<feature type="binding site" evidence="8">
    <location>
        <position position="12"/>
    </location>
    <ligand>
        <name>Zn(2+)</name>
        <dbReference type="ChEBI" id="CHEBI:29105"/>
    </ligand>
</feature>
<reference evidence="9 10" key="2">
    <citation type="journal article" date="2010" name="J. Bacteriol.">
        <title>Complete genome sequence of Methanothermobacter marburgensis, a methanoarchaeon model organism.</title>
        <authorList>
            <person name="Liesegang H."/>
            <person name="Kaster A.K."/>
            <person name="Wiezer A."/>
            <person name="Goenrich M."/>
            <person name="Wollherr A."/>
            <person name="Seedorf H."/>
            <person name="Gottschalk G."/>
            <person name="Thauer R.K."/>
        </authorList>
    </citation>
    <scope>NUCLEOTIDE SEQUENCE [LARGE SCALE GENOMIC DNA]</scope>
    <source>
        <strain evidence="10">ATCC BAA-927 / DSM 2133 / JCM 14651 / NBRC 100331 / OCM 82 / Marburg</strain>
    </source>
</reference>
<dbReference type="GO" id="GO:0008270">
    <property type="term" value="F:zinc ion binding"/>
    <property type="evidence" value="ECO:0007669"/>
    <property type="project" value="UniProtKB-UniRule"/>
</dbReference>
<comment type="subcellular location">
    <subcellularLocation>
        <location evidence="8">Cytoplasm</location>
    </subcellularLocation>
</comment>
<dbReference type="Gene3D" id="2.20.28.30">
    <property type="entry name" value="RNA polymerase ii, chain L"/>
    <property type="match status" value="1"/>
</dbReference>
<keyword evidence="4 8" id="KW-0548">Nucleotidyltransferase</keyword>
<dbReference type="SUPFAM" id="SSF63393">
    <property type="entry name" value="RNA polymerase subunits"/>
    <property type="match status" value="1"/>
</dbReference>
<evidence type="ECO:0000256" key="8">
    <source>
        <dbReference type="HAMAP-Rule" id="MF_00615"/>
    </source>
</evidence>
<evidence type="ECO:0000313" key="10">
    <source>
        <dbReference type="Proteomes" id="UP000000345"/>
    </source>
</evidence>
<dbReference type="AlphaFoldDB" id="D9PWR3"/>
<comment type="function">
    <text evidence="8">DNA-dependent RNA polymerase (RNAP) catalyzes the transcription of DNA into RNA using the four ribonucleoside triphosphates as substrates.</text>
</comment>
<sequence>MEVSRLYRCAQCGTLIDPKKYMENKCPRCRYRILFKEVPPVKRTIRAR</sequence>
<dbReference type="GO" id="GO:0006351">
    <property type="term" value="P:DNA-templated transcription"/>
    <property type="evidence" value="ECO:0007669"/>
    <property type="project" value="UniProtKB-UniRule"/>
</dbReference>
<evidence type="ECO:0000256" key="4">
    <source>
        <dbReference type="ARBA" id="ARBA00022695"/>
    </source>
</evidence>
<keyword evidence="10" id="KW-1185">Reference proteome</keyword>
<dbReference type="HAMAP" id="MF_00615">
    <property type="entry name" value="RNApol_arch_Rpo12"/>
    <property type="match status" value="1"/>
</dbReference>
<keyword evidence="5 8" id="KW-0479">Metal-binding</keyword>
<keyword evidence="3 8" id="KW-0808">Transferase</keyword>
<dbReference type="PaxDb" id="79929-MTBMA_c10670"/>
<feature type="binding site" evidence="8">
    <location>
        <position position="26"/>
    </location>
    <ligand>
        <name>Zn(2+)</name>
        <dbReference type="ChEBI" id="CHEBI:29105"/>
    </ligand>
</feature>
<accession>D9PWR3</accession>
<dbReference type="GO" id="GO:0003677">
    <property type="term" value="F:DNA binding"/>
    <property type="evidence" value="ECO:0007669"/>
    <property type="project" value="InterPro"/>
</dbReference>
<evidence type="ECO:0000256" key="2">
    <source>
        <dbReference type="ARBA" id="ARBA00022490"/>
    </source>
</evidence>
<keyword evidence="2 8" id="KW-0963">Cytoplasm</keyword>
<proteinExistence type="inferred from homology"/>
<comment type="cofactor">
    <cofactor evidence="8">
        <name>Zn(2+)</name>
        <dbReference type="ChEBI" id="CHEBI:29105"/>
    </cofactor>
    <text evidence="8">Binds 1 zinc ion.</text>
</comment>
<dbReference type="KEGG" id="mmg:MTBMA_c10670"/>
<comment type="subunit">
    <text evidence="8">Part of the RNA polymerase complex.</text>
</comment>
<name>D9PWR3_METTM</name>